<dbReference type="InterPro" id="IPR014030">
    <property type="entry name" value="Ketoacyl_synth_N"/>
</dbReference>
<proteinExistence type="predicted"/>
<keyword evidence="2" id="KW-0596">Phosphopantetheine</keyword>
<dbReference type="SUPFAM" id="SSF53901">
    <property type="entry name" value="Thiolase-like"/>
    <property type="match status" value="1"/>
</dbReference>
<dbReference type="Proteomes" id="UP001186047">
    <property type="component" value="Unassembled WGS sequence"/>
</dbReference>
<organism evidence="8 9">
    <name type="scientific">Lactococcus lactis</name>
    <dbReference type="NCBI Taxonomy" id="1358"/>
    <lineage>
        <taxon>Bacteria</taxon>
        <taxon>Bacillati</taxon>
        <taxon>Bacillota</taxon>
        <taxon>Bacilli</taxon>
        <taxon>Lactobacillales</taxon>
        <taxon>Streptococcaceae</taxon>
        <taxon>Lactococcus</taxon>
    </lineage>
</organism>
<dbReference type="SMART" id="SM00825">
    <property type="entry name" value="PKS_KS"/>
    <property type="match status" value="1"/>
</dbReference>
<dbReference type="GO" id="GO:0006633">
    <property type="term" value="P:fatty acid biosynthetic process"/>
    <property type="evidence" value="ECO:0007669"/>
    <property type="project" value="InterPro"/>
</dbReference>
<dbReference type="Gene3D" id="3.30.559.30">
    <property type="entry name" value="Nonribosomal peptide synthetase, condensation domain"/>
    <property type="match status" value="2"/>
</dbReference>
<dbReference type="GO" id="GO:0005737">
    <property type="term" value="C:cytoplasm"/>
    <property type="evidence" value="ECO:0007669"/>
    <property type="project" value="TreeGrafter"/>
</dbReference>
<keyword evidence="4" id="KW-0808">Transferase</keyword>
<dbReference type="InterPro" id="IPR009081">
    <property type="entry name" value="PP-bd_ACP"/>
</dbReference>
<dbReference type="Gene3D" id="3.30.559.10">
    <property type="entry name" value="Chloramphenicol acetyltransferase-like domain"/>
    <property type="match status" value="2"/>
</dbReference>
<keyword evidence="5" id="KW-0045">Antibiotic biosynthesis</keyword>
<keyword evidence="3" id="KW-0597">Phosphoprotein</keyword>
<evidence type="ECO:0000256" key="2">
    <source>
        <dbReference type="ARBA" id="ARBA00022450"/>
    </source>
</evidence>
<dbReference type="CDD" id="cd00833">
    <property type="entry name" value="PKS"/>
    <property type="match status" value="1"/>
</dbReference>
<dbReference type="InterPro" id="IPR006162">
    <property type="entry name" value="Ppantetheine_attach_site"/>
</dbReference>
<feature type="domain" description="Carrier" evidence="6">
    <location>
        <begin position="1643"/>
        <end position="1717"/>
    </location>
</feature>
<dbReference type="Gene3D" id="3.40.47.10">
    <property type="match status" value="1"/>
</dbReference>
<dbReference type="InterPro" id="IPR023213">
    <property type="entry name" value="CAT-like_dom_sf"/>
</dbReference>
<dbReference type="InterPro" id="IPR000873">
    <property type="entry name" value="AMP-dep_synth/lig_dom"/>
</dbReference>
<accession>A0AAE4NNF0</accession>
<dbReference type="GO" id="GO:0031177">
    <property type="term" value="F:phosphopantetheine binding"/>
    <property type="evidence" value="ECO:0007669"/>
    <property type="project" value="InterPro"/>
</dbReference>
<evidence type="ECO:0000256" key="5">
    <source>
        <dbReference type="ARBA" id="ARBA00023194"/>
    </source>
</evidence>
<dbReference type="PROSITE" id="PS50075">
    <property type="entry name" value="CARRIER"/>
    <property type="match status" value="2"/>
</dbReference>
<dbReference type="Gene3D" id="2.30.38.10">
    <property type="entry name" value="Luciferase, Domain 3"/>
    <property type="match status" value="1"/>
</dbReference>
<dbReference type="Pfam" id="PF00109">
    <property type="entry name" value="ketoacyl-synt"/>
    <property type="match status" value="1"/>
</dbReference>
<dbReference type="InterPro" id="IPR016039">
    <property type="entry name" value="Thiolase-like"/>
</dbReference>
<evidence type="ECO:0000259" key="6">
    <source>
        <dbReference type="PROSITE" id="PS50075"/>
    </source>
</evidence>
<comment type="caution">
    <text evidence="8">The sequence shown here is derived from an EMBL/GenBank/DDBJ whole genome shotgun (WGS) entry which is preliminary data.</text>
</comment>
<dbReference type="PANTHER" id="PTHR45527">
    <property type="entry name" value="NONRIBOSOMAL PEPTIDE SYNTHETASE"/>
    <property type="match status" value="1"/>
</dbReference>
<dbReference type="SUPFAM" id="SSF56801">
    <property type="entry name" value="Acetyl-CoA synthetase-like"/>
    <property type="match status" value="1"/>
</dbReference>
<dbReference type="GO" id="GO:0043041">
    <property type="term" value="P:amino acid activation for nonribosomal peptide biosynthetic process"/>
    <property type="evidence" value="ECO:0007669"/>
    <property type="project" value="TreeGrafter"/>
</dbReference>
<feature type="domain" description="Carrier" evidence="6">
    <location>
        <begin position="613"/>
        <end position="688"/>
    </location>
</feature>
<dbReference type="InterPro" id="IPR020841">
    <property type="entry name" value="PKS_Beta-ketoAc_synthase_dom"/>
</dbReference>
<dbReference type="SMART" id="SM00823">
    <property type="entry name" value="PKS_PP"/>
    <property type="match status" value="2"/>
</dbReference>
<evidence type="ECO:0000313" key="9">
    <source>
        <dbReference type="Proteomes" id="UP001186047"/>
    </source>
</evidence>
<dbReference type="Pfam" id="PF02801">
    <property type="entry name" value="Ketoacyl-synt_C"/>
    <property type="match status" value="1"/>
</dbReference>
<evidence type="ECO:0000313" key="8">
    <source>
        <dbReference type="EMBL" id="MDV2631768.1"/>
    </source>
</evidence>
<dbReference type="Pfam" id="PF00550">
    <property type="entry name" value="PP-binding"/>
    <property type="match status" value="2"/>
</dbReference>
<dbReference type="SUPFAM" id="SSF52777">
    <property type="entry name" value="CoA-dependent acyltransferases"/>
    <property type="match status" value="4"/>
</dbReference>
<dbReference type="Gene3D" id="1.10.1200.10">
    <property type="entry name" value="ACP-like"/>
    <property type="match status" value="2"/>
</dbReference>
<evidence type="ECO:0000256" key="4">
    <source>
        <dbReference type="ARBA" id="ARBA00022679"/>
    </source>
</evidence>
<dbReference type="CDD" id="cd05930">
    <property type="entry name" value="A_NRPS"/>
    <property type="match status" value="1"/>
</dbReference>
<dbReference type="InterPro" id="IPR032821">
    <property type="entry name" value="PKS_assoc"/>
</dbReference>
<feature type="domain" description="Ketosynthase family 3 (KS3)" evidence="7">
    <location>
        <begin position="40"/>
        <end position="458"/>
    </location>
</feature>
<dbReference type="Pfam" id="PF00668">
    <property type="entry name" value="Condensation"/>
    <property type="match status" value="2"/>
</dbReference>
<protein>
    <submittedName>
        <fullName evidence="8">Amino acid adenylation domain-containing protein</fullName>
    </submittedName>
</protein>
<dbReference type="EMBL" id="JAWHVL010000006">
    <property type="protein sequence ID" value="MDV2631768.1"/>
    <property type="molecule type" value="Genomic_DNA"/>
</dbReference>
<dbReference type="Pfam" id="PF16197">
    <property type="entry name" value="KAsynt_C_assoc"/>
    <property type="match status" value="1"/>
</dbReference>
<dbReference type="InterPro" id="IPR010071">
    <property type="entry name" value="AA_adenyl_dom"/>
</dbReference>
<dbReference type="Gene3D" id="3.30.300.30">
    <property type="match status" value="1"/>
</dbReference>
<dbReference type="SUPFAM" id="SSF47336">
    <property type="entry name" value="ACP-like"/>
    <property type="match status" value="2"/>
</dbReference>
<dbReference type="Pfam" id="PF00501">
    <property type="entry name" value="AMP-binding"/>
    <property type="match status" value="1"/>
</dbReference>
<dbReference type="GO" id="GO:0017000">
    <property type="term" value="P:antibiotic biosynthetic process"/>
    <property type="evidence" value="ECO:0007669"/>
    <property type="project" value="UniProtKB-KW"/>
</dbReference>
<dbReference type="GO" id="GO:0004315">
    <property type="term" value="F:3-oxoacyl-[acyl-carrier-protein] synthase activity"/>
    <property type="evidence" value="ECO:0007669"/>
    <property type="project" value="InterPro"/>
</dbReference>
<dbReference type="GO" id="GO:0044550">
    <property type="term" value="P:secondary metabolite biosynthetic process"/>
    <property type="evidence" value="ECO:0007669"/>
    <property type="project" value="TreeGrafter"/>
</dbReference>
<dbReference type="PROSITE" id="PS52004">
    <property type="entry name" value="KS3_2"/>
    <property type="match status" value="1"/>
</dbReference>
<evidence type="ECO:0000256" key="3">
    <source>
        <dbReference type="ARBA" id="ARBA00022553"/>
    </source>
</evidence>
<dbReference type="InterPro" id="IPR036736">
    <property type="entry name" value="ACP-like_sf"/>
</dbReference>
<gene>
    <name evidence="8" type="ORF">RZO31_02590</name>
</gene>
<evidence type="ECO:0000259" key="7">
    <source>
        <dbReference type="PROSITE" id="PS52004"/>
    </source>
</evidence>
<reference evidence="8" key="1">
    <citation type="submission" date="2023-10" db="EMBL/GenBank/DDBJ databases">
        <title>Production of high quality cheese from raw caw milk (raw cheese).</title>
        <authorList>
            <person name="Samouris G."/>
        </authorList>
    </citation>
    <scope>NUCLEOTIDE SEQUENCE</scope>
    <source>
        <strain evidence="8">M17-3</strain>
    </source>
</reference>
<dbReference type="InterPro" id="IPR020806">
    <property type="entry name" value="PKS_PP-bd"/>
</dbReference>
<dbReference type="InterPro" id="IPR018201">
    <property type="entry name" value="Ketoacyl_synth_AS"/>
</dbReference>
<dbReference type="PROSITE" id="PS00012">
    <property type="entry name" value="PHOSPHOPANTETHEINE"/>
    <property type="match status" value="1"/>
</dbReference>
<dbReference type="Gene3D" id="1.10.1240.100">
    <property type="match status" value="1"/>
</dbReference>
<dbReference type="Gene3D" id="3.40.50.980">
    <property type="match status" value="2"/>
</dbReference>
<dbReference type="InterPro" id="IPR001242">
    <property type="entry name" value="Condensation_dom"/>
</dbReference>
<evidence type="ECO:0000256" key="1">
    <source>
        <dbReference type="ARBA" id="ARBA00001957"/>
    </source>
</evidence>
<sequence length="2146" mass="243014">MDKNSEIKTYILEQVKKATLDPQIAAKLLKGISSNGVSNNTDIAVIGLEAKFSNAENKEAFWELLIDNKQSIRPIPDGRYHDVKAAFPESEKKDYFEAGYLDEIDKFDNTLFRLSPQESKMMNPKQRIFLETAYSALEDAGYSGQRVHGSKTGVFVGVDHSGDCKYSYISAIKEADFLATVGNSTSILASRISYILNLKGPSMVIDTACSSSLVSIFTACTALNNHDCDLAIAGGINIFEMPLNDQMLMDIEIQDTKFRVFDEYSKGTAWGEGAGAVILKPLSQALKDHDQIYAVIKGNSINNDGSSNGITAPDQQAQTDLIINAWKKANIDPEQVSYIETHGTGTLLGDPIEIKGITRAFRKYSQSSQFCGIGTIKPNIGHCVGASGIASFIKVVLAIKNRKIPATINFESPNPYINFINSPIYIVNKNKIWDNKKIVAGISSFGFSGTNCHLVLEEAPKNSLTQYSEERMTDDILALSAYSEESLKTLIQNYYYFLVENKDISVYDFAYSNNVGRNQWKVRKAFWFTCRKDLLDQLKASIENKQIKTVFNQIAQDFEAGQGLNWNNHYYKKSVHMISLPTYPFKRYRYWHNMNTQNLIDDGEITLMGKVSGNYTVLEKRVGQIWAETLGYSSIGVNEDFYNQGGDSILASKLVNQINAHLSYHLTIRELFSHPTISLLAQFLERSDRTEGEQIEKALIQPFYNVSESQLGIFLAQESHKLSTAYNLPLALQLKGKVDTLQLERAINHVIERHEILRTNFYIVNDKVMQSVQIQKQLHLVEQSCKYSELPGLYHNFITVFDLAEDLLIRAEFYHISDKEDDENVLFLDVHHIVADGLSMAILQKEILSLYEGQSLPNLSIQYKDYSQWLSRKSETTEYKVSEHYWKEKLKEGENVAALPFVGEKSAKEVYGKAEFTLNKKDYQNIQEICRKYKITTFSYFVSALNLVLHKYSGENTFSVGTSLHGRISAQLEDMIGMFVNTVPIINQVSRQSTCAEFLTHVNKTIKDVYENQQYPYEKIRQLNSDTLGKELFEIMIAFQEKNYSSISLGNMTVSPTSMGNEESKYPLTIYVFPFEDHYQVDIHYQTKKVSDEEVRIFISNLEIALQKMVSQAETSISQLSLMTEGQISELSKLNEEVSAQPSSTVLDRFLHQVENNADKTAIVSEGVRFTYRNLDLLSNTIAQRLTKSAIQSQDIVGILLSANVKVIISILGILKVGAVFLPLDKESPIKRNLSILEDASAKAVILDDCLELEDNFKRAILKLEDKVEQSDHFERIKTSAESSIYIIYTSGTTGKPKGVEIRNKSLNNYVDGIVKKIGEEALKNSILTSKYNFDLGYTAIFIPLLTGGKLVMASKEIYTNSIRLAKLVEEENVTYLKMTPSLFSILDPKDFSKAESLQVILLGGEEFRKQDCAHFNSLCPKVRFFNHYGPTEATIGCIIGEISNLQEVSDSDYPVIGKPIRNMNAFVLNKSGELLPQGLVGELCIAGHGIAKGYLHSTELTIEKFKQQFELSDSPVYATGDLVRWNNKGSLEFLGRKDEQIKHMGYRINLNEIDGITEQLPFVKQAISLYFHQTIITFVVLTKDSDDGVNEITKYLPAFLPAYLIPNQIVSVRDIPLSGNGKVDRTNLLSLIPQQSELASLDLVSKKEKMVNKAWQEVFEIDTDSYGKNFFEIGGNSLKAIQLIGKLQELFPSAHVQDLYQYPTIKEFVTHLDSYTEGPRKVTKTNGSARLSPIQCWMLDNFEQTINHHNLSFTFENVEAFDIDRITDVINQLIQYHEGLKMKYVSGKERKDSYCLIEDDVPNFIVLEKDNPRSDAKVTENFQKDLQKSLDITTGRNVAVGIESNNQRNKLTIVINQMVVDHISWRIIIEDFLHLYLGEDVTSDCLISKTSSYLDWVNYLTKLDVNEELSYWQSVEKENLPEIVERYPSKGQIKNNRKIEFTLDQESSQFLVEAQQKDSSYSIQNIALTAVTSALSKFSGQDRFCITLGNNGRFVSDRTLNISRTVGRFASLFPVILSVKNSNFEEKVHETARTIDLVPHQGIGYGILKYYARKLEANYQPRISFNFMGDFGNVEGSGLEISTESSVYDIHEEAYWPYYLKFIVLRRNGQIQVMIEYNSEIMDESEVEEISISIQKYLNTFKPFP</sequence>
<dbReference type="InterPro" id="IPR020845">
    <property type="entry name" value="AMP-binding_CS"/>
</dbReference>
<dbReference type="InterPro" id="IPR045851">
    <property type="entry name" value="AMP-bd_C_sf"/>
</dbReference>
<dbReference type="PROSITE" id="PS00455">
    <property type="entry name" value="AMP_BINDING"/>
    <property type="match status" value="1"/>
</dbReference>
<dbReference type="PANTHER" id="PTHR45527:SF1">
    <property type="entry name" value="FATTY ACID SYNTHASE"/>
    <property type="match status" value="1"/>
</dbReference>
<name>A0AAE4NNF0_9LACT</name>
<dbReference type="RefSeq" id="WP_317058919.1">
    <property type="nucleotide sequence ID" value="NZ_JAWHVL010000006.1"/>
</dbReference>
<dbReference type="NCBIfam" id="TIGR01733">
    <property type="entry name" value="AA-adenyl-dom"/>
    <property type="match status" value="1"/>
</dbReference>
<comment type="cofactor">
    <cofactor evidence="1">
        <name>pantetheine 4'-phosphate</name>
        <dbReference type="ChEBI" id="CHEBI:47942"/>
    </cofactor>
</comment>
<dbReference type="InterPro" id="IPR014031">
    <property type="entry name" value="Ketoacyl_synth_C"/>
</dbReference>
<dbReference type="PROSITE" id="PS00606">
    <property type="entry name" value="KS3_1"/>
    <property type="match status" value="1"/>
</dbReference>